<keyword evidence="10" id="KW-0739">Sodium transport</keyword>
<dbReference type="PANTHER" id="PTHR42985">
    <property type="entry name" value="SODIUM-COUPLED MONOCARBOXYLATE TRANSPORTER"/>
    <property type="match status" value="1"/>
</dbReference>
<reference evidence="13" key="1">
    <citation type="journal article" date="2023" name="Insect Mol. Biol.">
        <title>Genome sequencing provides insights into the evolution of gene families encoding plant cell wall-degrading enzymes in longhorned beetles.</title>
        <authorList>
            <person name="Shin N.R."/>
            <person name="Okamura Y."/>
            <person name="Kirsch R."/>
            <person name="Pauchet Y."/>
        </authorList>
    </citation>
    <scope>NUCLEOTIDE SEQUENCE</scope>
    <source>
        <strain evidence="13">MMC_N1</strain>
    </source>
</reference>
<dbReference type="Gene3D" id="1.20.1730.10">
    <property type="entry name" value="Sodium/glucose cotransporter"/>
    <property type="match status" value="2"/>
</dbReference>
<evidence type="ECO:0000256" key="8">
    <source>
        <dbReference type="ARBA" id="ARBA00023065"/>
    </source>
</evidence>
<evidence type="ECO:0000256" key="3">
    <source>
        <dbReference type="ARBA" id="ARBA00022448"/>
    </source>
</evidence>
<evidence type="ECO:0000256" key="11">
    <source>
        <dbReference type="RuleBase" id="RU362091"/>
    </source>
</evidence>
<keyword evidence="5 12" id="KW-0812">Transmembrane</keyword>
<evidence type="ECO:0000313" key="13">
    <source>
        <dbReference type="EMBL" id="KAJ8967444.1"/>
    </source>
</evidence>
<evidence type="ECO:0000256" key="2">
    <source>
        <dbReference type="ARBA" id="ARBA00006434"/>
    </source>
</evidence>
<gene>
    <name evidence="13" type="ORF">NQ317_015255</name>
</gene>
<evidence type="ECO:0000256" key="5">
    <source>
        <dbReference type="ARBA" id="ARBA00022692"/>
    </source>
</evidence>
<feature type="transmembrane region" description="Helical" evidence="12">
    <location>
        <begin position="364"/>
        <end position="389"/>
    </location>
</feature>
<proteinExistence type="inferred from homology"/>
<dbReference type="InterPro" id="IPR001734">
    <property type="entry name" value="Na/solute_symporter"/>
</dbReference>
<accession>A0ABQ9IW14</accession>
<evidence type="ECO:0000256" key="7">
    <source>
        <dbReference type="ARBA" id="ARBA00023053"/>
    </source>
</evidence>
<dbReference type="InterPro" id="IPR038377">
    <property type="entry name" value="Na/Glc_symporter_sf"/>
</dbReference>
<keyword evidence="7" id="KW-0915">Sodium</keyword>
<keyword evidence="14" id="KW-1185">Reference proteome</keyword>
<evidence type="ECO:0000256" key="10">
    <source>
        <dbReference type="ARBA" id="ARBA00023201"/>
    </source>
</evidence>
<organism evidence="13 14">
    <name type="scientific">Molorchus minor</name>
    <dbReference type="NCBI Taxonomy" id="1323400"/>
    <lineage>
        <taxon>Eukaryota</taxon>
        <taxon>Metazoa</taxon>
        <taxon>Ecdysozoa</taxon>
        <taxon>Arthropoda</taxon>
        <taxon>Hexapoda</taxon>
        <taxon>Insecta</taxon>
        <taxon>Pterygota</taxon>
        <taxon>Neoptera</taxon>
        <taxon>Endopterygota</taxon>
        <taxon>Coleoptera</taxon>
        <taxon>Polyphaga</taxon>
        <taxon>Cucujiformia</taxon>
        <taxon>Chrysomeloidea</taxon>
        <taxon>Cerambycidae</taxon>
        <taxon>Lamiinae</taxon>
        <taxon>Monochamini</taxon>
        <taxon>Molorchus</taxon>
    </lineage>
</organism>
<feature type="transmembrane region" description="Helical" evidence="12">
    <location>
        <begin position="72"/>
        <end position="91"/>
    </location>
</feature>
<dbReference type="PROSITE" id="PS50283">
    <property type="entry name" value="NA_SOLUT_SYMP_3"/>
    <property type="match status" value="1"/>
</dbReference>
<comment type="subcellular location">
    <subcellularLocation>
        <location evidence="1">Cell membrane</location>
        <topology evidence="1">Multi-pass membrane protein</topology>
    </subcellularLocation>
</comment>
<dbReference type="EMBL" id="JAPWTJ010002187">
    <property type="protein sequence ID" value="KAJ8967444.1"/>
    <property type="molecule type" value="Genomic_DNA"/>
</dbReference>
<feature type="transmembrane region" description="Helical" evidence="12">
    <location>
        <begin position="268"/>
        <end position="286"/>
    </location>
</feature>
<comment type="caution">
    <text evidence="13">The sequence shown here is derived from an EMBL/GenBank/DDBJ whole genome shotgun (WGS) entry which is preliminary data.</text>
</comment>
<feature type="transmembrane region" description="Helical" evidence="12">
    <location>
        <begin position="178"/>
        <end position="197"/>
    </location>
</feature>
<evidence type="ECO:0000256" key="1">
    <source>
        <dbReference type="ARBA" id="ARBA00004651"/>
    </source>
</evidence>
<feature type="transmembrane region" description="Helical" evidence="12">
    <location>
        <begin position="338"/>
        <end position="358"/>
    </location>
</feature>
<protein>
    <recommendedName>
        <fullName evidence="15">Sodium-coupled monocarboxylate transporter 1</fullName>
    </recommendedName>
</protein>
<evidence type="ECO:0000256" key="6">
    <source>
        <dbReference type="ARBA" id="ARBA00022989"/>
    </source>
</evidence>
<dbReference type="CDD" id="cd11492">
    <property type="entry name" value="SLC5sbd_NIS-SMVT"/>
    <property type="match status" value="1"/>
</dbReference>
<name>A0ABQ9IW14_9CUCU</name>
<feature type="transmembrane region" description="Helical" evidence="12">
    <location>
        <begin position="33"/>
        <end position="52"/>
    </location>
</feature>
<sequence>MTTSNPLNVTTLLTTILPDAVKHNKNFFSWYDYILFTTMLSISGVIGIYFGCCGKKQDTTKEYLLGGKNMKVVPIAISLVASHTSGITLLALPADIYVYGASYWLGCISMFILAFITVYVYLPVFYNLQLTSTYEYLGRRFDKRTRKCASFLFALALFVYLPIVIYIPALAFSAATGIDVHIITPIVCGVCIFYTTLGGLKGLVWSDTLQFSITVGAMTTIFILGLKATGGISNVWQKSVEGERLDLFEQKVCFHNFSFGLDFTKRESFWAIVVGLTIHWVAHTSVNQGCTQKFLSVSTLAESKRTLSANLNCLAGTIYEDFLKGILTRKGVNKNAGVILKVIVVLTGIISTALVYVVENLGSLLSISIGLGSVAHGPLLAMFTLGVLFPRANGKVKRPRFNLISNTILSLLGAFYGAMISMLCMGSVITTSNYYKSKNMLKYPTKPVSIDGCDFTVNATIATEFTFYDVSFDPVILLLVVFTETGFEVNAIFRISFYWYTMIGAIIGIIVGLIISYLSEKNDPPVPMKLLSPVTYPFLSEEHKNADTEYYGIREALQKVNLGETTLRNGEEKDEYVRRCL</sequence>
<feature type="transmembrane region" description="Helical" evidence="12">
    <location>
        <begin position="149"/>
        <end position="172"/>
    </location>
</feature>
<dbReference type="PANTHER" id="PTHR42985:SF21">
    <property type="entry name" value="SODIUM-DEPENDENT MULTIVITAMIN TRANSPORTER-LIKE PROTEIN"/>
    <property type="match status" value="1"/>
</dbReference>
<keyword evidence="6 12" id="KW-1133">Transmembrane helix</keyword>
<keyword evidence="3" id="KW-0813">Transport</keyword>
<dbReference type="Pfam" id="PF00474">
    <property type="entry name" value="SSF"/>
    <property type="match status" value="1"/>
</dbReference>
<evidence type="ECO:0000256" key="9">
    <source>
        <dbReference type="ARBA" id="ARBA00023136"/>
    </source>
</evidence>
<keyword evidence="9 12" id="KW-0472">Membrane</keyword>
<dbReference type="Proteomes" id="UP001162164">
    <property type="component" value="Unassembled WGS sequence"/>
</dbReference>
<evidence type="ECO:0000256" key="4">
    <source>
        <dbReference type="ARBA" id="ARBA00022475"/>
    </source>
</evidence>
<feature type="transmembrane region" description="Helical" evidence="12">
    <location>
        <begin position="401"/>
        <end position="429"/>
    </location>
</feature>
<dbReference type="InterPro" id="IPR051163">
    <property type="entry name" value="Sodium:Solute_Symporter_SSF"/>
</dbReference>
<keyword evidence="4" id="KW-1003">Cell membrane</keyword>
<feature type="transmembrane region" description="Helical" evidence="12">
    <location>
        <begin position="103"/>
        <end position="128"/>
    </location>
</feature>
<comment type="similarity">
    <text evidence="2 11">Belongs to the sodium:solute symporter (SSF) (TC 2.A.21) family.</text>
</comment>
<evidence type="ECO:0000256" key="12">
    <source>
        <dbReference type="SAM" id="Phobius"/>
    </source>
</evidence>
<feature type="transmembrane region" description="Helical" evidence="12">
    <location>
        <begin position="497"/>
        <end position="519"/>
    </location>
</feature>
<feature type="transmembrane region" description="Helical" evidence="12">
    <location>
        <begin position="209"/>
        <end position="226"/>
    </location>
</feature>
<evidence type="ECO:0000313" key="14">
    <source>
        <dbReference type="Proteomes" id="UP001162164"/>
    </source>
</evidence>
<keyword evidence="8" id="KW-0406">Ion transport</keyword>
<evidence type="ECO:0008006" key="15">
    <source>
        <dbReference type="Google" id="ProtNLM"/>
    </source>
</evidence>